<evidence type="ECO:0000256" key="3">
    <source>
        <dbReference type="ARBA" id="ARBA00022679"/>
    </source>
</evidence>
<evidence type="ECO:0000256" key="8">
    <source>
        <dbReference type="ARBA" id="ARBA00048744"/>
    </source>
</evidence>
<reference evidence="10" key="2">
    <citation type="journal article" date="2022" name="Nat. Microbiol.">
        <title>RNA viromes from terrestrial sites across China expand environmental viral diversity.</title>
        <authorList>
            <person name="Chiapello M."/>
            <person name="Rodriguez-Romero J."/>
            <person name="Ayllon M.A."/>
            <person name="Turina M."/>
        </authorList>
    </citation>
    <scope>NUCLEOTIDE SEQUENCE</scope>
    <source>
        <strain evidence="10">220-k141_63190</strain>
    </source>
</reference>
<evidence type="ECO:0000256" key="4">
    <source>
        <dbReference type="ARBA" id="ARBA00022695"/>
    </source>
</evidence>
<dbReference type="Pfam" id="PF03431">
    <property type="entry name" value="RNA_replicase_B"/>
    <property type="match status" value="1"/>
</dbReference>
<dbReference type="SUPFAM" id="SSF56672">
    <property type="entry name" value="DNA/RNA polymerases"/>
    <property type="match status" value="1"/>
</dbReference>
<evidence type="ECO:0000313" key="11">
    <source>
        <dbReference type="Proteomes" id="UP001057792"/>
    </source>
</evidence>
<sequence length="558" mass="63246">MSRMRMPAVSRNVLRNTTACPVDISRQFTNLSRPTGPGDPAFTREGYLSYSFLSKFANPSPENAAAREERAYEKLLAQDAENVKTRHRLLGQPAILRNLSTYEISRSVRALIKRVLGDFTYDVFRASDFSNGSSTSRTRRDAAAIEKFDGKGDVTLRCYPYFQALLSLSPHWKRRVDEAEYEAFWLGAPSPIRIVEGNVCFTVPKDNDIDRACSKEPDINMYFQKAVGNHIRSRLLKFGIDLNDQNRNKYLAREGSITNELATLDLSSASDSVTWALCYKLLPTDWFNLMDDLRSPRGYINGKWHEWELMSTMGNGFTFELESLIFWAISKVAVAHYAPHGVVSVYGDDIIVPSAAAPMVIEFLNHYGFTVNTDKSFIDGPFRESCGGHYYNGLDVTPFYCRAPLDSLMRVIWFLNQLRKWSSVGGICDPQYGPIYWSVWEQIPAAYRNYLKGGRDLDSINELVTPATGGYMLYVSPRTVKYESSTAYTAWCNGVLRRKTPSEMALSQVDRDGRLRIEPVITSGSVRESTTVSMRRIRDDRYARNPAKVVPVFLEEIG</sequence>
<evidence type="ECO:0000259" key="9">
    <source>
        <dbReference type="PROSITE" id="PS50522"/>
    </source>
</evidence>
<name>A0ABY3SV18_9VIRU</name>
<organism evidence="10 11">
    <name type="scientific">Leviviridae sp</name>
    <dbReference type="NCBI Taxonomy" id="2027243"/>
    <lineage>
        <taxon>Viruses</taxon>
        <taxon>Riboviria</taxon>
        <taxon>Orthornavirae</taxon>
        <taxon>Lenarviricota</taxon>
        <taxon>Leviviricetes</taxon>
        <taxon>Norzivirales</taxon>
        <taxon>Fiersviridae</taxon>
    </lineage>
</organism>
<reference evidence="10" key="1">
    <citation type="submission" date="2021-05" db="EMBL/GenBank/DDBJ databases">
        <authorList>
            <person name="Chen Y.-M."/>
            <person name="Zhang Y.-Z."/>
        </authorList>
    </citation>
    <scope>NUCLEOTIDE SEQUENCE</scope>
    <source>
        <strain evidence="10">220-k141_63190</strain>
    </source>
</reference>
<keyword evidence="3" id="KW-0808">Transferase</keyword>
<accession>A0ABY3SV18</accession>
<evidence type="ECO:0000256" key="2">
    <source>
        <dbReference type="ARBA" id="ARBA00022484"/>
    </source>
</evidence>
<protein>
    <recommendedName>
        <fullName evidence="1">RNA-directed RNA polymerase</fullName>
        <ecNumber evidence="1">2.7.7.48</ecNumber>
    </recommendedName>
    <alternativeName>
        <fullName evidence="7">RNA replicase beta chain</fullName>
    </alternativeName>
</protein>
<keyword evidence="6" id="KW-0693">Viral RNA replication</keyword>
<proteinExistence type="predicted"/>
<keyword evidence="11" id="KW-1185">Reference proteome</keyword>
<feature type="domain" description="RdRp catalytic" evidence="9">
    <location>
        <begin position="250"/>
        <end position="380"/>
    </location>
</feature>
<dbReference type="EMBL" id="MZ679782">
    <property type="protein sequence ID" value="UJQ85791.1"/>
    <property type="molecule type" value="Genomic_RNA"/>
</dbReference>
<dbReference type="Proteomes" id="UP001057792">
    <property type="component" value="Segment"/>
</dbReference>
<keyword evidence="4" id="KW-0548">Nucleotidyltransferase</keyword>
<dbReference type="InterPro" id="IPR043502">
    <property type="entry name" value="DNA/RNA_pol_sf"/>
</dbReference>
<dbReference type="PROSITE" id="PS50522">
    <property type="entry name" value="RDRP_PHAGE"/>
    <property type="match status" value="1"/>
</dbReference>
<keyword evidence="5" id="KW-0547">Nucleotide-binding</keyword>
<evidence type="ECO:0000256" key="1">
    <source>
        <dbReference type="ARBA" id="ARBA00012494"/>
    </source>
</evidence>
<dbReference type="EC" id="2.7.7.48" evidence="1"/>
<dbReference type="InterPro" id="IPR005093">
    <property type="entry name" value="RNArep_beta"/>
</dbReference>
<evidence type="ECO:0000256" key="5">
    <source>
        <dbReference type="ARBA" id="ARBA00022741"/>
    </source>
</evidence>
<comment type="catalytic activity">
    <reaction evidence="8">
        <text>RNA(n) + a ribonucleoside 5'-triphosphate = RNA(n+1) + diphosphate</text>
        <dbReference type="Rhea" id="RHEA:21248"/>
        <dbReference type="Rhea" id="RHEA-COMP:14527"/>
        <dbReference type="Rhea" id="RHEA-COMP:17342"/>
        <dbReference type="ChEBI" id="CHEBI:33019"/>
        <dbReference type="ChEBI" id="CHEBI:61557"/>
        <dbReference type="ChEBI" id="CHEBI:140395"/>
        <dbReference type="EC" id="2.7.7.48"/>
    </reaction>
</comment>
<evidence type="ECO:0000313" key="10">
    <source>
        <dbReference type="EMBL" id="UJQ85791.1"/>
    </source>
</evidence>
<keyword evidence="2" id="KW-0696">RNA-directed RNA polymerase</keyword>
<evidence type="ECO:0000256" key="7">
    <source>
        <dbReference type="ARBA" id="ARBA00030248"/>
    </source>
</evidence>
<dbReference type="InterPro" id="IPR007096">
    <property type="entry name" value="RNA-dir_Rpol_cat_phage"/>
</dbReference>
<evidence type="ECO:0000256" key="6">
    <source>
        <dbReference type="ARBA" id="ARBA00022953"/>
    </source>
</evidence>